<feature type="region of interest" description="Disordered" evidence="1">
    <location>
        <begin position="1"/>
        <end position="137"/>
    </location>
</feature>
<feature type="compositionally biased region" description="Basic and acidic residues" evidence="1">
    <location>
        <begin position="83"/>
        <end position="97"/>
    </location>
</feature>
<feature type="compositionally biased region" description="Basic residues" evidence="1">
    <location>
        <begin position="40"/>
        <end position="53"/>
    </location>
</feature>
<organism evidence="2">
    <name type="scientific">uncultured Solirubrobacteraceae bacterium</name>
    <dbReference type="NCBI Taxonomy" id="1162706"/>
    <lineage>
        <taxon>Bacteria</taxon>
        <taxon>Bacillati</taxon>
        <taxon>Actinomycetota</taxon>
        <taxon>Thermoleophilia</taxon>
        <taxon>Solirubrobacterales</taxon>
        <taxon>Solirubrobacteraceae</taxon>
        <taxon>environmental samples</taxon>
    </lineage>
</organism>
<feature type="non-terminal residue" evidence="2">
    <location>
        <position position="137"/>
    </location>
</feature>
<evidence type="ECO:0000313" key="2">
    <source>
        <dbReference type="EMBL" id="CAA9474436.1"/>
    </source>
</evidence>
<proteinExistence type="predicted"/>
<feature type="compositionally biased region" description="Basic residues" evidence="1">
    <location>
        <begin position="66"/>
        <end position="80"/>
    </location>
</feature>
<accession>A0A6J4RPB8</accession>
<protein>
    <submittedName>
        <fullName evidence="2">Uncharacterized protein</fullName>
    </submittedName>
</protein>
<evidence type="ECO:0000256" key="1">
    <source>
        <dbReference type="SAM" id="MobiDB-lite"/>
    </source>
</evidence>
<feature type="non-terminal residue" evidence="2">
    <location>
        <position position="1"/>
    </location>
</feature>
<reference evidence="2" key="1">
    <citation type="submission" date="2020-02" db="EMBL/GenBank/DDBJ databases">
        <authorList>
            <person name="Meier V. D."/>
        </authorList>
    </citation>
    <scope>NUCLEOTIDE SEQUENCE</scope>
    <source>
        <strain evidence="2">AVDCRST_MAG30</strain>
    </source>
</reference>
<sequence length="137" mass="15936">ARPVRRDAGPSGRGLRRGVRLRQRPPAALADQRHGGDHRHERRRLARPLRRRPDHPDHRQPVLRGARGHPAHRRGRRRPPGHPPEDEPDQRPRDRRAQGGRHRGHLQPERRLRGHRARAADGRRRARLRAERAPPAV</sequence>
<dbReference type="EMBL" id="CADCVS010000065">
    <property type="protein sequence ID" value="CAA9474436.1"/>
    <property type="molecule type" value="Genomic_DNA"/>
</dbReference>
<name>A0A6J4RPB8_9ACTN</name>
<gene>
    <name evidence="2" type="ORF">AVDCRST_MAG30-352</name>
</gene>
<feature type="compositionally biased region" description="Basic and acidic residues" evidence="1">
    <location>
        <begin position="118"/>
        <end position="137"/>
    </location>
</feature>
<dbReference type="AlphaFoldDB" id="A0A6J4RPB8"/>
<feature type="compositionally biased region" description="Basic residues" evidence="1">
    <location>
        <begin position="14"/>
        <end position="23"/>
    </location>
</feature>